<dbReference type="Pfam" id="PF00970">
    <property type="entry name" value="FAD_binding_6"/>
    <property type="match status" value="1"/>
</dbReference>
<dbReference type="EMBL" id="AP024145">
    <property type="protein sequence ID" value="BCM87264.1"/>
    <property type="molecule type" value="Genomic_DNA"/>
</dbReference>
<feature type="domain" description="FAD-binding FR-type" evidence="3">
    <location>
        <begin position="106"/>
        <end position="204"/>
    </location>
</feature>
<dbReference type="SUPFAM" id="SSF54292">
    <property type="entry name" value="2Fe-2S ferredoxin-like"/>
    <property type="match status" value="1"/>
</dbReference>
<sequence length="341" mass="35755">MNTASHSVALNFEDGVTRFIACRPGETVADAAYRLGINIPLDCRDGACGTCRVHCESGRFDPGSYIEDALSDEEAAQGYALACQMRPKTDLVLAVAASSKVCKTKAAALKGTVSAVRRLSDTTFGLSVETEEPVGFLPGQYVNIAVPGSGQARSYSFSSVPGSRQAEFLIRNIPGGLMSTFLAEQAEAGAALDLTGPSGSFYLREIRRPVLMLAGGTGLAPFLSMLGTVAEIGTDQPIHLVYGVTHDADLVETEALDEAAGRIPGFSFETCVASPDSRHAKRGYVTEHLADAHLHGGAIDTYLCGPPAMVDAVRKTFAERGLSPASFHYEKFAASGIGGGA</sequence>
<evidence type="ECO:0000313" key="4">
    <source>
        <dbReference type="EMBL" id="BCM87264.1"/>
    </source>
</evidence>
<dbReference type="InterPro" id="IPR001433">
    <property type="entry name" value="OxRdtase_FAD/NAD-bd"/>
</dbReference>
<dbReference type="PRINTS" id="PR00410">
    <property type="entry name" value="PHEHYDRXLASE"/>
</dbReference>
<evidence type="ECO:0000256" key="1">
    <source>
        <dbReference type="ARBA" id="ARBA00034078"/>
    </source>
</evidence>
<dbReference type="InterPro" id="IPR047683">
    <property type="entry name" value="BenC-like_FAD_NAD-bd"/>
</dbReference>
<organism evidence="4 5">
    <name type="scientific">Methylobacterium indicum</name>
    <dbReference type="NCBI Taxonomy" id="1775910"/>
    <lineage>
        <taxon>Bacteria</taxon>
        <taxon>Pseudomonadati</taxon>
        <taxon>Pseudomonadota</taxon>
        <taxon>Alphaproteobacteria</taxon>
        <taxon>Hyphomicrobiales</taxon>
        <taxon>Methylobacteriaceae</taxon>
        <taxon>Methylobacterium</taxon>
    </lineage>
</organism>
<dbReference type="InterPro" id="IPR039261">
    <property type="entry name" value="FNR_nucleotide-bd"/>
</dbReference>
<dbReference type="InterPro" id="IPR001709">
    <property type="entry name" value="Flavoprot_Pyr_Nucl_cyt_Rdtase"/>
</dbReference>
<dbReference type="AlphaFoldDB" id="A0A8H8X023"/>
<dbReference type="PANTHER" id="PTHR47354">
    <property type="entry name" value="NADH OXIDOREDUCTASE HCR"/>
    <property type="match status" value="1"/>
</dbReference>
<dbReference type="PROSITE" id="PS00197">
    <property type="entry name" value="2FE2S_FER_1"/>
    <property type="match status" value="1"/>
</dbReference>
<dbReference type="PROSITE" id="PS51085">
    <property type="entry name" value="2FE2S_FER_2"/>
    <property type="match status" value="1"/>
</dbReference>
<dbReference type="RefSeq" id="WP_207180371.1">
    <property type="nucleotide sequence ID" value="NZ_AP024145.1"/>
</dbReference>
<dbReference type="PANTHER" id="PTHR47354:SF5">
    <property type="entry name" value="PROTEIN RFBI"/>
    <property type="match status" value="1"/>
</dbReference>
<dbReference type="Pfam" id="PF00175">
    <property type="entry name" value="NAD_binding_1"/>
    <property type="match status" value="1"/>
</dbReference>
<dbReference type="InterPro" id="IPR006058">
    <property type="entry name" value="2Fe2S_fd_BS"/>
</dbReference>
<proteinExistence type="predicted"/>
<gene>
    <name evidence="4" type="primary">xylZ</name>
    <name evidence="4" type="ORF">mvi_57250</name>
</gene>
<dbReference type="NCBIfam" id="NF040810">
    <property type="entry name" value="BenC"/>
    <property type="match status" value="1"/>
</dbReference>
<comment type="cofactor">
    <cofactor evidence="1">
        <name>[2Fe-2S] cluster</name>
        <dbReference type="ChEBI" id="CHEBI:190135"/>
    </cofactor>
</comment>
<dbReference type="Pfam" id="PF00111">
    <property type="entry name" value="Fer2"/>
    <property type="match status" value="1"/>
</dbReference>
<name>A0A8H8X023_9HYPH</name>
<dbReference type="SUPFAM" id="SSF63380">
    <property type="entry name" value="Riboflavin synthase domain-like"/>
    <property type="match status" value="1"/>
</dbReference>
<evidence type="ECO:0000313" key="5">
    <source>
        <dbReference type="Proteomes" id="UP000663508"/>
    </source>
</evidence>
<accession>A0A8H8X023</accession>
<dbReference type="InterPro" id="IPR036010">
    <property type="entry name" value="2Fe-2S_ferredoxin-like_sf"/>
</dbReference>
<protein>
    <submittedName>
        <fullName evidence="4">Toluate 1,2-dioxygenase electron transfer subunit</fullName>
    </submittedName>
</protein>
<evidence type="ECO:0000259" key="2">
    <source>
        <dbReference type="PROSITE" id="PS51085"/>
    </source>
</evidence>
<dbReference type="KEGG" id="mind:mvi_57250"/>
<dbReference type="InterPro" id="IPR001041">
    <property type="entry name" value="2Fe-2S_ferredoxin-type"/>
</dbReference>
<evidence type="ECO:0000259" key="3">
    <source>
        <dbReference type="PROSITE" id="PS51384"/>
    </source>
</evidence>
<keyword evidence="4" id="KW-0223">Dioxygenase</keyword>
<dbReference type="InterPro" id="IPR012675">
    <property type="entry name" value="Beta-grasp_dom_sf"/>
</dbReference>
<dbReference type="InterPro" id="IPR017938">
    <property type="entry name" value="Riboflavin_synthase-like_b-brl"/>
</dbReference>
<dbReference type="InterPro" id="IPR017927">
    <property type="entry name" value="FAD-bd_FR_type"/>
</dbReference>
<dbReference type="Gene3D" id="2.40.30.10">
    <property type="entry name" value="Translation factors"/>
    <property type="match status" value="1"/>
</dbReference>
<dbReference type="PRINTS" id="PR00371">
    <property type="entry name" value="FPNCR"/>
</dbReference>
<dbReference type="Gene3D" id="3.40.50.80">
    <property type="entry name" value="Nucleotide-binding domain of ferredoxin-NADP reductase (FNR) module"/>
    <property type="match status" value="1"/>
</dbReference>
<dbReference type="CDD" id="cd06209">
    <property type="entry name" value="BenDO_FAD_NAD"/>
    <property type="match status" value="1"/>
</dbReference>
<keyword evidence="4" id="KW-0560">Oxidoreductase</keyword>
<dbReference type="InterPro" id="IPR050415">
    <property type="entry name" value="MRET"/>
</dbReference>
<dbReference type="CDD" id="cd00207">
    <property type="entry name" value="fer2"/>
    <property type="match status" value="1"/>
</dbReference>
<feature type="domain" description="2Fe-2S ferredoxin-type" evidence="2">
    <location>
        <begin position="6"/>
        <end position="99"/>
    </location>
</feature>
<dbReference type="GO" id="GO:0051213">
    <property type="term" value="F:dioxygenase activity"/>
    <property type="evidence" value="ECO:0007669"/>
    <property type="project" value="UniProtKB-KW"/>
</dbReference>
<dbReference type="PROSITE" id="PS51384">
    <property type="entry name" value="FAD_FR"/>
    <property type="match status" value="1"/>
</dbReference>
<dbReference type="SUPFAM" id="SSF52343">
    <property type="entry name" value="Ferredoxin reductase-like, C-terminal NADP-linked domain"/>
    <property type="match status" value="1"/>
</dbReference>
<dbReference type="Gene3D" id="3.10.20.30">
    <property type="match status" value="1"/>
</dbReference>
<dbReference type="Proteomes" id="UP000663508">
    <property type="component" value="Chromosome"/>
</dbReference>
<reference evidence="4" key="1">
    <citation type="submission" date="2020-11" db="EMBL/GenBank/DDBJ databases">
        <title>Complete genome sequence of a novel pathogenic Methylobacterium strain isolated from rice in Vietnam.</title>
        <authorList>
            <person name="Lai K."/>
            <person name="Okazaki S."/>
            <person name="Higashi K."/>
            <person name="Mori H."/>
            <person name="Toyoda A."/>
            <person name="Kurokawa K."/>
        </authorList>
    </citation>
    <scope>NUCLEOTIDE SEQUENCE</scope>
    <source>
        <strain evidence="4">VL1</strain>
    </source>
</reference>
<dbReference type="InterPro" id="IPR008333">
    <property type="entry name" value="Cbr1-like_FAD-bd_dom"/>
</dbReference>
<dbReference type="GO" id="GO:0051537">
    <property type="term" value="F:2 iron, 2 sulfur cluster binding"/>
    <property type="evidence" value="ECO:0007669"/>
    <property type="project" value="InterPro"/>
</dbReference>